<evidence type="ECO:0000256" key="4">
    <source>
        <dbReference type="ARBA" id="ARBA00022807"/>
    </source>
</evidence>
<feature type="domain" description="SH3b" evidence="6">
    <location>
        <begin position="33"/>
        <end position="95"/>
    </location>
</feature>
<dbReference type="InterPro" id="IPR051202">
    <property type="entry name" value="Peptidase_C40"/>
</dbReference>
<dbReference type="EMBL" id="CP060490">
    <property type="protein sequence ID" value="QNL43279.1"/>
    <property type="molecule type" value="Genomic_DNA"/>
</dbReference>
<evidence type="ECO:0000256" key="2">
    <source>
        <dbReference type="ARBA" id="ARBA00022670"/>
    </source>
</evidence>
<dbReference type="GO" id="GO:0008234">
    <property type="term" value="F:cysteine-type peptidase activity"/>
    <property type="evidence" value="ECO:0007669"/>
    <property type="project" value="UniProtKB-KW"/>
</dbReference>
<accession>A0A7G9B148</accession>
<organism evidence="8 9">
    <name type="scientific">Oscillibacter hominis</name>
    <dbReference type="NCBI Taxonomy" id="2763056"/>
    <lineage>
        <taxon>Bacteria</taxon>
        <taxon>Bacillati</taxon>
        <taxon>Bacillota</taxon>
        <taxon>Clostridia</taxon>
        <taxon>Eubacteriales</taxon>
        <taxon>Oscillospiraceae</taxon>
        <taxon>Oscillibacter</taxon>
    </lineage>
</organism>
<keyword evidence="2" id="KW-0645">Protease</keyword>
<dbReference type="PANTHER" id="PTHR47053:SF1">
    <property type="entry name" value="MUREIN DD-ENDOPEPTIDASE MEPH-RELATED"/>
    <property type="match status" value="1"/>
</dbReference>
<dbReference type="Gene3D" id="2.30.30.40">
    <property type="entry name" value="SH3 Domains"/>
    <property type="match status" value="2"/>
</dbReference>
<dbReference type="AlphaFoldDB" id="A0A7G9B148"/>
<evidence type="ECO:0000313" key="8">
    <source>
        <dbReference type="EMBL" id="QNL43279.1"/>
    </source>
</evidence>
<dbReference type="PROSITE" id="PS51257">
    <property type="entry name" value="PROKAR_LIPOPROTEIN"/>
    <property type="match status" value="1"/>
</dbReference>
<dbReference type="Pfam" id="PF08239">
    <property type="entry name" value="SH3_3"/>
    <property type="match status" value="2"/>
</dbReference>
<dbReference type="InterPro" id="IPR038765">
    <property type="entry name" value="Papain-like_cys_pep_sf"/>
</dbReference>
<dbReference type="InterPro" id="IPR003646">
    <property type="entry name" value="SH3-like_bac-type"/>
</dbReference>
<dbReference type="Gene3D" id="3.90.1720.10">
    <property type="entry name" value="endopeptidase domain like (from Nostoc punctiforme)"/>
    <property type="match status" value="1"/>
</dbReference>
<dbReference type="PROSITE" id="PS51781">
    <property type="entry name" value="SH3B"/>
    <property type="match status" value="2"/>
</dbReference>
<evidence type="ECO:0000313" key="9">
    <source>
        <dbReference type="Proteomes" id="UP000515960"/>
    </source>
</evidence>
<feature type="signal peptide" evidence="5">
    <location>
        <begin position="1"/>
        <end position="28"/>
    </location>
</feature>
<keyword evidence="3" id="KW-0378">Hydrolase</keyword>
<name>A0A7G9B148_9FIRM</name>
<evidence type="ECO:0000256" key="3">
    <source>
        <dbReference type="ARBA" id="ARBA00022801"/>
    </source>
</evidence>
<dbReference type="SMART" id="SM00287">
    <property type="entry name" value="SH3b"/>
    <property type="match status" value="2"/>
</dbReference>
<evidence type="ECO:0000256" key="1">
    <source>
        <dbReference type="ARBA" id="ARBA00007074"/>
    </source>
</evidence>
<evidence type="ECO:0000256" key="5">
    <source>
        <dbReference type="SAM" id="SignalP"/>
    </source>
</evidence>
<keyword evidence="5" id="KW-0732">Signal</keyword>
<dbReference type="PROSITE" id="PS51935">
    <property type="entry name" value="NLPC_P60"/>
    <property type="match status" value="1"/>
</dbReference>
<protein>
    <submittedName>
        <fullName evidence="8">C40 family peptidase</fullName>
    </submittedName>
</protein>
<dbReference type="Proteomes" id="UP000515960">
    <property type="component" value="Chromosome"/>
</dbReference>
<dbReference type="InterPro" id="IPR000064">
    <property type="entry name" value="NLP_P60_dom"/>
</dbReference>
<feature type="domain" description="NlpC/P60" evidence="7">
    <location>
        <begin position="169"/>
        <end position="298"/>
    </location>
</feature>
<dbReference type="RefSeq" id="WP_187331870.1">
    <property type="nucleotide sequence ID" value="NZ_CP060490.1"/>
</dbReference>
<dbReference type="SUPFAM" id="SSF54001">
    <property type="entry name" value="Cysteine proteinases"/>
    <property type="match status" value="1"/>
</dbReference>
<evidence type="ECO:0000259" key="6">
    <source>
        <dbReference type="PROSITE" id="PS51781"/>
    </source>
</evidence>
<reference evidence="8 9" key="1">
    <citation type="submission" date="2020-08" db="EMBL/GenBank/DDBJ databases">
        <authorList>
            <person name="Liu C."/>
            <person name="Sun Q."/>
        </authorList>
    </citation>
    <scope>NUCLEOTIDE SEQUENCE [LARGE SCALE GENOMIC DNA]</scope>
    <source>
        <strain evidence="8 9">NSJ-62</strain>
    </source>
</reference>
<gene>
    <name evidence="8" type="ORF">H8790_07130</name>
</gene>
<sequence>MRRFAGKATKVLIVSAVMTACLAVSALAADIGIGVGATTGSSLRLRSEPNTSSATVTYLDKGVAVSILEKLDGWYKVSFEGSTGYVSADYLVEDQDGVFTSYGRVNSDGVNVRAAASTDSGVAATLSKDTYLTVNGFTDGWYSVTCKYGTTGYVRSDFVDLTTDSSSGSEMGKNVVATAKQYLGTRYVYGGASPSGFDCSGFTMYVYQQYGYSLPHTATGQWQSSSGTKVSRSEIQPGDLVFFCDPSRSNGKACSHAGIYIGDGQFIHSSSSRSGGVIISSLYDDYYNTYYVGAKRLG</sequence>
<dbReference type="PANTHER" id="PTHR47053">
    <property type="entry name" value="MUREIN DD-ENDOPEPTIDASE MEPH-RELATED"/>
    <property type="match status" value="1"/>
</dbReference>
<keyword evidence="4" id="KW-0788">Thiol protease</keyword>
<feature type="domain" description="SH3b" evidence="6">
    <location>
        <begin position="100"/>
        <end position="163"/>
    </location>
</feature>
<dbReference type="Pfam" id="PF00877">
    <property type="entry name" value="NLPC_P60"/>
    <property type="match status" value="1"/>
</dbReference>
<feature type="chain" id="PRO_5029013134" evidence="5">
    <location>
        <begin position="29"/>
        <end position="298"/>
    </location>
</feature>
<dbReference type="KEGG" id="ohi:H8790_07130"/>
<keyword evidence="9" id="KW-1185">Reference proteome</keyword>
<evidence type="ECO:0000259" key="7">
    <source>
        <dbReference type="PROSITE" id="PS51935"/>
    </source>
</evidence>
<dbReference type="GO" id="GO:0006508">
    <property type="term" value="P:proteolysis"/>
    <property type="evidence" value="ECO:0007669"/>
    <property type="project" value="UniProtKB-KW"/>
</dbReference>
<proteinExistence type="inferred from homology"/>
<comment type="similarity">
    <text evidence="1">Belongs to the peptidase C40 family.</text>
</comment>